<evidence type="ECO:0000313" key="3">
    <source>
        <dbReference type="EMBL" id="MDR6535919.1"/>
    </source>
</evidence>
<comment type="caution">
    <text evidence="3">The sequence shown here is derived from an EMBL/GenBank/DDBJ whole genome shotgun (WGS) entry which is preliminary data.</text>
</comment>
<dbReference type="Gene3D" id="3.40.50.1820">
    <property type="entry name" value="alpha/beta hydrolase"/>
    <property type="match status" value="1"/>
</dbReference>
<keyword evidence="4" id="KW-1185">Reference proteome</keyword>
<name>A0ABU1NBV8_9BURK</name>
<sequence>MASLFDEWKRRFGRLADALLQPVRRIGLLPTAPADQWLDGRFEHQHRTVDYKLFVPGRGMGRPRPLLLMLHGCTQHPEDFAAGTRMNRLAAELGFLVLYPSQTQKHNAGRCWNWFLPQHQQAGRGEPALLAALTQAVMHEHGADPARVYVAGLSAGGSMADILGRVHPELFAAVGVHAGLPAGAAHDLVSAIGAMKNGPDKATLSGPMRPTIVFHGDADETVHPRNGEQVAADAVAGLLAAGERAPAHEMRGRSEGGRAFTRWTYADTRGRIAVEHWLLHGAGHAWAGGSADGSFTDPAGPDASAEMLRFFLSHPRTR</sequence>
<dbReference type="RefSeq" id="WP_309900448.1">
    <property type="nucleotide sequence ID" value="NZ_JAVDRF010000003.1"/>
</dbReference>
<gene>
    <name evidence="3" type="ORF">J2739_001689</name>
</gene>
<dbReference type="InterPro" id="IPR050955">
    <property type="entry name" value="Plant_Biomass_Hydrol_Est"/>
</dbReference>
<evidence type="ECO:0000313" key="4">
    <source>
        <dbReference type="Proteomes" id="UP001184230"/>
    </source>
</evidence>
<dbReference type="InterPro" id="IPR010126">
    <property type="entry name" value="Esterase_phb"/>
</dbReference>
<proteinExistence type="predicted"/>
<dbReference type="EMBL" id="JAVDRF010000003">
    <property type="protein sequence ID" value="MDR6535919.1"/>
    <property type="molecule type" value="Genomic_DNA"/>
</dbReference>
<dbReference type="PANTHER" id="PTHR43037:SF1">
    <property type="entry name" value="BLL1128 PROTEIN"/>
    <property type="match status" value="1"/>
</dbReference>
<reference evidence="3 4" key="1">
    <citation type="submission" date="2023-07" db="EMBL/GenBank/DDBJ databases">
        <title>Sorghum-associated microbial communities from plants grown in Nebraska, USA.</title>
        <authorList>
            <person name="Schachtman D."/>
        </authorList>
    </citation>
    <scope>NUCLEOTIDE SEQUENCE [LARGE SCALE GENOMIC DNA]</scope>
    <source>
        <strain evidence="3 4">DS1781</strain>
    </source>
</reference>
<protein>
    <submittedName>
        <fullName evidence="3">Poly(Hydroxyalkanoate) depolymerase family esterase</fullName>
    </submittedName>
</protein>
<keyword evidence="1" id="KW-0732">Signal</keyword>
<dbReference type="PANTHER" id="PTHR43037">
    <property type="entry name" value="UNNAMED PRODUCT-RELATED"/>
    <property type="match status" value="1"/>
</dbReference>
<dbReference type="Pfam" id="PF10503">
    <property type="entry name" value="Esterase_PHB"/>
    <property type="match status" value="1"/>
</dbReference>
<evidence type="ECO:0000256" key="2">
    <source>
        <dbReference type="ARBA" id="ARBA00022801"/>
    </source>
</evidence>
<dbReference type="InterPro" id="IPR029058">
    <property type="entry name" value="AB_hydrolase_fold"/>
</dbReference>
<organism evidence="3 4">
    <name type="scientific">Variovorax soli</name>
    <dbReference type="NCBI Taxonomy" id="376815"/>
    <lineage>
        <taxon>Bacteria</taxon>
        <taxon>Pseudomonadati</taxon>
        <taxon>Pseudomonadota</taxon>
        <taxon>Betaproteobacteria</taxon>
        <taxon>Burkholderiales</taxon>
        <taxon>Comamonadaceae</taxon>
        <taxon>Variovorax</taxon>
    </lineage>
</organism>
<accession>A0ABU1NBV8</accession>
<dbReference type="SUPFAM" id="SSF53474">
    <property type="entry name" value="alpha/beta-Hydrolases"/>
    <property type="match status" value="2"/>
</dbReference>
<keyword evidence="2" id="KW-0378">Hydrolase</keyword>
<dbReference type="NCBIfam" id="TIGR01840">
    <property type="entry name" value="esterase_phb"/>
    <property type="match status" value="1"/>
</dbReference>
<evidence type="ECO:0000256" key="1">
    <source>
        <dbReference type="ARBA" id="ARBA00022729"/>
    </source>
</evidence>
<dbReference type="Proteomes" id="UP001184230">
    <property type="component" value="Unassembled WGS sequence"/>
</dbReference>